<dbReference type="GO" id="GO:0008948">
    <property type="term" value="F:oxaloacetate decarboxylase activity"/>
    <property type="evidence" value="ECO:0007669"/>
    <property type="project" value="TreeGrafter"/>
</dbReference>
<dbReference type="Pfam" id="PF03737">
    <property type="entry name" value="RraA-like"/>
    <property type="match status" value="1"/>
</dbReference>
<keyword evidence="1" id="KW-0479">Metal-binding</keyword>
<protein>
    <recommendedName>
        <fullName evidence="4">4-hydroxy-4-methyl-2-oxoglutarate aldolase</fullName>
    </recommendedName>
</protein>
<dbReference type="GO" id="GO:0046872">
    <property type="term" value="F:metal ion binding"/>
    <property type="evidence" value="ECO:0007669"/>
    <property type="project" value="UniProtKB-KW"/>
</dbReference>
<dbReference type="Gene3D" id="3.50.30.40">
    <property type="entry name" value="Ribonuclease E inhibitor RraA/RraA-like"/>
    <property type="match status" value="1"/>
</dbReference>
<gene>
    <name evidence="2" type="ORF">PhCBS80983_g02133</name>
</gene>
<dbReference type="CDD" id="cd16841">
    <property type="entry name" value="RraA_family"/>
    <property type="match status" value="1"/>
</dbReference>
<sequence length="234" mass="24304">MASESLTSEAAVQLLTPFSSCEISDAATKLSIPVLLVNLCARSPQPDMVATLRVSGPAHTVEFVSASDTESPRLPASIPHHVDVASAGSVIVIKAPSTTPNAVWGGLMSARAAAIGCQGVVVDGRVRDIREHWEIGLPVFAAGQSTLGAGPFTRVSQIRHSITVGREAGYPVVVNHGDIIVGDIDGVVCVPIDRVAEVAQVAAKGVAVDEKCMTDIKAGRGIAETFAEHRGKKN</sequence>
<dbReference type="SUPFAM" id="SSF89562">
    <property type="entry name" value="RraA-like"/>
    <property type="match status" value="1"/>
</dbReference>
<reference evidence="2 3" key="1">
    <citation type="journal article" date="2019" name="Sci. Rep.">
        <title>Comparative genomics of chytrid fungi reveal insights into the obligate biotrophic and pathogenic lifestyle of Synchytrium endobioticum.</title>
        <authorList>
            <person name="van de Vossenberg B.T.L.H."/>
            <person name="Warris S."/>
            <person name="Nguyen H.D.T."/>
            <person name="van Gent-Pelzer M.P.E."/>
            <person name="Joly D.L."/>
            <person name="van de Geest H.C."/>
            <person name="Bonants P.J.M."/>
            <person name="Smith D.S."/>
            <person name="Levesque C.A."/>
            <person name="van der Lee T.A.J."/>
        </authorList>
    </citation>
    <scope>NUCLEOTIDE SEQUENCE [LARGE SCALE GENOMIC DNA]</scope>
    <source>
        <strain evidence="2 3">CBS 809.83</strain>
    </source>
</reference>
<name>A0A507E767_9FUNG</name>
<proteinExistence type="predicted"/>
<dbReference type="AlphaFoldDB" id="A0A507E767"/>
<keyword evidence="1" id="KW-0460">Magnesium</keyword>
<comment type="cofactor">
    <cofactor evidence="1">
        <name>Mg(2+)</name>
        <dbReference type="ChEBI" id="CHEBI:18420"/>
    </cofactor>
</comment>
<evidence type="ECO:0000313" key="2">
    <source>
        <dbReference type="EMBL" id="TPX59913.1"/>
    </source>
</evidence>
<feature type="binding site" evidence="1">
    <location>
        <begin position="105"/>
        <end position="108"/>
    </location>
    <ligand>
        <name>substrate</name>
    </ligand>
</feature>
<dbReference type="Proteomes" id="UP000318582">
    <property type="component" value="Unassembled WGS sequence"/>
</dbReference>
<accession>A0A507E767</accession>
<evidence type="ECO:0000313" key="3">
    <source>
        <dbReference type="Proteomes" id="UP000318582"/>
    </source>
</evidence>
<dbReference type="PANTHER" id="PTHR33254:SF4">
    <property type="entry name" value="4-HYDROXY-4-METHYL-2-OXOGLUTARATE ALDOLASE 3-RELATED"/>
    <property type="match status" value="1"/>
</dbReference>
<evidence type="ECO:0000256" key="1">
    <source>
        <dbReference type="PIRSR" id="PIRSR605493-1"/>
    </source>
</evidence>
<dbReference type="EMBL" id="QEAQ01000020">
    <property type="protein sequence ID" value="TPX59913.1"/>
    <property type="molecule type" value="Genomic_DNA"/>
</dbReference>
<keyword evidence="3" id="KW-1185">Reference proteome</keyword>
<comment type="caution">
    <text evidence="2">The sequence shown here is derived from an EMBL/GenBank/DDBJ whole genome shotgun (WGS) entry which is preliminary data.</text>
</comment>
<organism evidence="2 3">
    <name type="scientific">Powellomyces hirtus</name>
    <dbReference type="NCBI Taxonomy" id="109895"/>
    <lineage>
        <taxon>Eukaryota</taxon>
        <taxon>Fungi</taxon>
        <taxon>Fungi incertae sedis</taxon>
        <taxon>Chytridiomycota</taxon>
        <taxon>Chytridiomycota incertae sedis</taxon>
        <taxon>Chytridiomycetes</taxon>
        <taxon>Spizellomycetales</taxon>
        <taxon>Powellomycetaceae</taxon>
        <taxon>Powellomyces</taxon>
    </lineage>
</organism>
<dbReference type="STRING" id="109895.A0A507E767"/>
<dbReference type="InterPro" id="IPR036704">
    <property type="entry name" value="RraA/RraA-like_sf"/>
</dbReference>
<feature type="binding site" evidence="1">
    <location>
        <position position="128"/>
    </location>
    <ligand>
        <name>Mg(2+)</name>
        <dbReference type="ChEBI" id="CHEBI:18420"/>
    </ligand>
</feature>
<feature type="binding site" evidence="1">
    <location>
        <position position="127"/>
    </location>
    <ligand>
        <name>substrate</name>
    </ligand>
</feature>
<dbReference type="GO" id="GO:0047443">
    <property type="term" value="F:4-hydroxy-4-methyl-2-oxoglutarate aldolase activity"/>
    <property type="evidence" value="ECO:0007669"/>
    <property type="project" value="TreeGrafter"/>
</dbReference>
<evidence type="ECO:0008006" key="4">
    <source>
        <dbReference type="Google" id="ProtNLM"/>
    </source>
</evidence>
<dbReference type="InterPro" id="IPR005493">
    <property type="entry name" value="RraA/RraA-like"/>
</dbReference>
<dbReference type="PANTHER" id="PTHR33254">
    <property type="entry name" value="4-HYDROXY-4-METHYL-2-OXOGLUTARATE ALDOLASE 3-RELATED"/>
    <property type="match status" value="1"/>
</dbReference>